<dbReference type="Proteomes" id="UP000823635">
    <property type="component" value="Unassembled WGS sequence"/>
</dbReference>
<dbReference type="InterPro" id="IPR021428">
    <property type="entry name" value="DUF3078"/>
</dbReference>
<evidence type="ECO:0000313" key="2">
    <source>
        <dbReference type="EMBL" id="MBO8429317.1"/>
    </source>
</evidence>
<reference evidence="2" key="2">
    <citation type="journal article" date="2021" name="PeerJ">
        <title>Extensive microbial diversity within the chicken gut microbiome revealed by metagenomics and culture.</title>
        <authorList>
            <person name="Gilroy R."/>
            <person name="Ravi A."/>
            <person name="Getino M."/>
            <person name="Pursley I."/>
            <person name="Horton D.L."/>
            <person name="Alikhan N.F."/>
            <person name="Baker D."/>
            <person name="Gharbi K."/>
            <person name="Hall N."/>
            <person name="Watson M."/>
            <person name="Adriaenssens E.M."/>
            <person name="Foster-Nyarko E."/>
            <person name="Jarju S."/>
            <person name="Secka A."/>
            <person name="Antonio M."/>
            <person name="Oren A."/>
            <person name="Chaudhuri R.R."/>
            <person name="La Ragione R."/>
            <person name="Hildebrand F."/>
            <person name="Pallen M.J."/>
        </authorList>
    </citation>
    <scope>NUCLEOTIDE SEQUENCE</scope>
    <source>
        <strain evidence="2">15467</strain>
    </source>
</reference>
<feature type="signal peptide" evidence="1">
    <location>
        <begin position="1"/>
        <end position="22"/>
    </location>
</feature>
<comment type="caution">
    <text evidence="2">The sequence shown here is derived from an EMBL/GenBank/DDBJ whole genome shotgun (WGS) entry which is preliminary data.</text>
</comment>
<name>A0A9D9DK02_9BACT</name>
<dbReference type="Pfam" id="PF11276">
    <property type="entry name" value="DUF3078"/>
    <property type="match status" value="1"/>
</dbReference>
<evidence type="ECO:0000256" key="1">
    <source>
        <dbReference type="SAM" id="SignalP"/>
    </source>
</evidence>
<sequence length="232" mass="25762">MRFFRKIVSAAILLLVSFAGYAQTDTLSVLPVQQLGREQELCRAIGAGFPVPVVNYTPVTPPKFWKKGLLTELGFSQVSLTNWAAGGSGSIAFNAHINAHINYEKGNIFWENRGQFSYGFVQSFEDGYRKSDDKLILDSKFGLQAYDNLYLSSIFNFTSQFSPGFEYSDDDVGTMVSKFFAPATITLGLGVDYKLKSNLLSLNLAPLTGNIVVVTDKELRTKYGNEEDQTTR</sequence>
<proteinExistence type="predicted"/>
<dbReference type="AlphaFoldDB" id="A0A9D9DK02"/>
<keyword evidence="1" id="KW-0732">Signal</keyword>
<dbReference type="EMBL" id="JADINB010000119">
    <property type="protein sequence ID" value="MBO8429317.1"/>
    <property type="molecule type" value="Genomic_DNA"/>
</dbReference>
<reference evidence="2" key="1">
    <citation type="submission" date="2020-10" db="EMBL/GenBank/DDBJ databases">
        <authorList>
            <person name="Gilroy R."/>
        </authorList>
    </citation>
    <scope>NUCLEOTIDE SEQUENCE</scope>
    <source>
        <strain evidence="2">15467</strain>
    </source>
</reference>
<accession>A0A9D9DK02</accession>
<feature type="non-terminal residue" evidence="2">
    <location>
        <position position="232"/>
    </location>
</feature>
<protein>
    <submittedName>
        <fullName evidence="2">DUF3078 domain-containing protein</fullName>
    </submittedName>
</protein>
<organism evidence="2 3">
    <name type="scientific">Candidatus Egerieousia excrementavium</name>
    <dbReference type="NCBI Taxonomy" id="2840778"/>
    <lineage>
        <taxon>Bacteria</taxon>
        <taxon>Pseudomonadati</taxon>
        <taxon>Bacteroidota</taxon>
        <taxon>Bacteroidia</taxon>
        <taxon>Bacteroidales</taxon>
        <taxon>Candidatus Egerieousia</taxon>
    </lineage>
</organism>
<gene>
    <name evidence="2" type="ORF">IAC68_05250</name>
</gene>
<evidence type="ECO:0000313" key="3">
    <source>
        <dbReference type="Proteomes" id="UP000823635"/>
    </source>
</evidence>
<feature type="chain" id="PRO_5039611033" evidence="1">
    <location>
        <begin position="23"/>
        <end position="232"/>
    </location>
</feature>